<gene>
    <name evidence="3" type="ORF">RIF23_03470</name>
</gene>
<protein>
    <submittedName>
        <fullName evidence="3">Trp biosynthesis-associated membrane protein</fullName>
    </submittedName>
</protein>
<evidence type="ECO:0000256" key="1">
    <source>
        <dbReference type="SAM" id="MobiDB-lite"/>
    </source>
</evidence>
<feature type="transmembrane region" description="Helical" evidence="2">
    <location>
        <begin position="53"/>
        <end position="74"/>
    </location>
</feature>
<evidence type="ECO:0000256" key="2">
    <source>
        <dbReference type="SAM" id="Phobius"/>
    </source>
</evidence>
<name>A0ABU2H229_9ACTN</name>
<feature type="region of interest" description="Disordered" evidence="1">
    <location>
        <begin position="177"/>
        <end position="224"/>
    </location>
</feature>
<feature type="transmembrane region" description="Helical" evidence="2">
    <location>
        <begin position="140"/>
        <end position="161"/>
    </location>
</feature>
<accession>A0ABU2H229</accession>
<proteinExistence type="predicted"/>
<keyword evidence="2" id="KW-1133">Transmembrane helix</keyword>
<dbReference type="EMBL" id="JAVLVT010000001">
    <property type="protein sequence ID" value="MDS1269351.1"/>
    <property type="molecule type" value="Genomic_DNA"/>
</dbReference>
<dbReference type="InterPro" id="IPR019051">
    <property type="entry name" value="Trp_biosyn_TM_oprn/chp"/>
</dbReference>
<keyword evidence="2" id="KW-0472">Membrane</keyword>
<sequence>MSRVSPGREYAVVLSVLAMAAGGLLLALSQSWAVPSGDAGPVPAGPELAGGEVSPLAAATAWAALASLAAVLATRGWARRTVGVVVAALAGAAAADIVRAVRVGPQQWSVGADTGAGGAAEAGSPTTANAETVGSLTLDWTWPVVGIVAAVVLLTVGVVVLTRGAAWPVMGARYDRGGGQGHAGDPQDPSTLWNALSEGLDPTTEGDAATREAPERSIHPEPRY</sequence>
<organism evidence="3 4">
    <name type="scientific">Lipingzhangella rawalii</name>
    <dbReference type="NCBI Taxonomy" id="2055835"/>
    <lineage>
        <taxon>Bacteria</taxon>
        <taxon>Bacillati</taxon>
        <taxon>Actinomycetota</taxon>
        <taxon>Actinomycetes</taxon>
        <taxon>Streptosporangiales</taxon>
        <taxon>Nocardiopsidaceae</taxon>
        <taxon>Lipingzhangella</taxon>
    </lineage>
</organism>
<keyword evidence="4" id="KW-1185">Reference proteome</keyword>
<keyword evidence="2" id="KW-0812">Transmembrane</keyword>
<feature type="transmembrane region" description="Helical" evidence="2">
    <location>
        <begin position="81"/>
        <end position="101"/>
    </location>
</feature>
<dbReference type="Pfam" id="PF09534">
    <property type="entry name" value="Trp_oprn_chp"/>
    <property type="match status" value="1"/>
</dbReference>
<evidence type="ECO:0000313" key="3">
    <source>
        <dbReference type="EMBL" id="MDS1269351.1"/>
    </source>
</evidence>
<reference evidence="4" key="1">
    <citation type="submission" date="2023-07" db="EMBL/GenBank/DDBJ databases">
        <title>Novel species in the genus Lipingzhangella isolated from Sambhar Salt Lake.</title>
        <authorList>
            <person name="Jiya N."/>
            <person name="Kajale S."/>
            <person name="Sharma A."/>
        </authorList>
    </citation>
    <scope>NUCLEOTIDE SEQUENCE [LARGE SCALE GENOMIC DNA]</scope>
    <source>
        <strain evidence="4">LS1_29</strain>
    </source>
</reference>
<comment type="caution">
    <text evidence="3">The sequence shown here is derived from an EMBL/GenBank/DDBJ whole genome shotgun (WGS) entry which is preliminary data.</text>
</comment>
<feature type="transmembrane region" description="Helical" evidence="2">
    <location>
        <begin position="12"/>
        <end position="33"/>
    </location>
</feature>
<dbReference type="RefSeq" id="WP_310910830.1">
    <property type="nucleotide sequence ID" value="NZ_JAVLVT010000001.1"/>
</dbReference>
<feature type="compositionally biased region" description="Basic and acidic residues" evidence="1">
    <location>
        <begin position="208"/>
        <end position="224"/>
    </location>
</feature>
<evidence type="ECO:0000313" key="4">
    <source>
        <dbReference type="Proteomes" id="UP001250214"/>
    </source>
</evidence>
<dbReference type="Proteomes" id="UP001250214">
    <property type="component" value="Unassembled WGS sequence"/>
</dbReference>